<sequence>MVDKEYLMRKDYSISKNKITKSALHKILYDSLIESQKGELSYGVKSKLNSLVRQFLEDPFDKASLVNQKTADGFMSIPSSSYNKLLKLYLQNAFTVEKPTEGRIYRNNKIVDMTYEVLTHETSCAEMLNPGGFDQQKRMGYLVTALRTTDKSYEELSKMSIEELKDLTDKDKNLMFVDTHVQFYKQNSAAGSLIGIFAVNRTAHAVIENEGYMMNVDNACKLTRPFTVAGMTFGGNMPIDVRFDNNGQSVGKVLGSLVASAADAVKDPVLNLMNINSNTANILNTLVRLGMPFDDAALFLSQRAISSALNQFSSENITGFTSLSKVVDDRIKRIEKNLNIDENSSLNEEELTREQLIEGVKSSDPRIEYKVLKSFRNFQRLADAMRMPTFATRFNSISSAVGPLIIDNLITEHKMEKLSSESNILGSDGEEISINDIFLAHPILNQFRRTLGIAQSLFGNMPANSTGFRNILTYASENPIGDAILSDRKVLSSLSDFYQSYLVVAGNVVNSSDLSKVISEFPKEFMEKNYKKQYDNNLLIQSIKYGTDKGGRATLQIDITGLDTQQKERLSSAWIDLHKVNPELSEQLFKYCFFRAGIGFSPKTFMSLVPVYVKERLNSYIDTFRVLPSSTPEIVLDQFIRNNWDNNRLVPRKENLVMRYLKNGNFEVYKESDVKELQKTQYFKMKVDNADKLYQQVLLKDNSIEYKEVAPLGSNKDYLEISVDGIDKPLEIPSTSLEDNEKSEISPSTNEEAKSDESTPSEQEQIDLLHQIYMTKGKTFADADKTIQNYKGMDNEFKKAIESQVKKFMKSRLETLGIKFDEKTIEEEYKKLC</sequence>
<dbReference type="EMBL" id="MT774389">
    <property type="protein sequence ID" value="QOR59394.1"/>
    <property type="molecule type" value="Genomic_DNA"/>
</dbReference>
<evidence type="ECO:0000313" key="2">
    <source>
        <dbReference type="EMBL" id="QOR59394.1"/>
    </source>
</evidence>
<reference evidence="2 3" key="1">
    <citation type="submission" date="2020-07" db="EMBL/GenBank/DDBJ databases">
        <title>Taxonomic proposal: Crassvirales, a new order of highly abundant and diverse bacterial viruses.</title>
        <authorList>
            <person name="Shkoporov A.N."/>
            <person name="Stockdale S.R."/>
            <person name="Guerin E."/>
            <person name="Ross R.P."/>
            <person name="Hill C."/>
        </authorList>
    </citation>
    <scope>NUCLEOTIDE SEQUENCE [LARGE SCALE GENOMIC DNA]</scope>
</reference>
<name>A0A7M1RZ13_9CAUD</name>
<accession>A0A7M1RZ13</accession>
<organism evidence="2 3">
    <name type="scientific">uncultured phage cr116_1</name>
    <dbReference type="NCBI Taxonomy" id="2772073"/>
    <lineage>
        <taxon>Viruses</taxon>
        <taxon>Duplodnaviria</taxon>
        <taxon>Heunggongvirae</taxon>
        <taxon>Uroviricota</taxon>
        <taxon>Caudoviricetes</taxon>
        <taxon>Crassvirales</taxon>
        <taxon>Steigviridae</taxon>
        <taxon>Asinivirinae</taxon>
        <taxon>Pamirivirus</taxon>
        <taxon>Pamirivirus faecium</taxon>
    </lineage>
</organism>
<dbReference type="RefSeq" id="YP_010111552.1">
    <property type="nucleotide sequence ID" value="NC_055882.1"/>
</dbReference>
<evidence type="ECO:0000313" key="3">
    <source>
        <dbReference type="Proteomes" id="UP000593686"/>
    </source>
</evidence>
<dbReference type="GeneID" id="65129956"/>
<proteinExistence type="predicted"/>
<dbReference type="KEGG" id="vg:65129956"/>
<feature type="region of interest" description="Disordered" evidence="1">
    <location>
        <begin position="730"/>
        <end position="763"/>
    </location>
</feature>
<protein>
    <submittedName>
        <fullName evidence="2">Uncharacterized protein</fullName>
    </submittedName>
</protein>
<evidence type="ECO:0000256" key="1">
    <source>
        <dbReference type="SAM" id="MobiDB-lite"/>
    </source>
</evidence>
<keyword evidence="3" id="KW-1185">Reference proteome</keyword>
<dbReference type="Proteomes" id="UP000593686">
    <property type="component" value="Genome"/>
</dbReference>